<dbReference type="Proteomes" id="UP000469215">
    <property type="component" value="Unassembled WGS sequence"/>
</dbReference>
<dbReference type="EMBL" id="WWEQ01000002">
    <property type="protein sequence ID" value="MYM18576.1"/>
    <property type="molecule type" value="Genomic_DNA"/>
</dbReference>
<proteinExistence type="predicted"/>
<dbReference type="AlphaFoldDB" id="A0A6N9H492"/>
<evidence type="ECO:0000256" key="2">
    <source>
        <dbReference type="SAM" id="Phobius"/>
    </source>
</evidence>
<reference evidence="3 4" key="1">
    <citation type="submission" date="2020-01" db="EMBL/GenBank/DDBJ databases">
        <authorList>
            <person name="Deng T."/>
        </authorList>
    </citation>
    <scope>NUCLEOTIDE SEQUENCE [LARGE SCALE GENOMIC DNA]</scope>
    <source>
        <strain evidence="3 4">5221</strain>
    </source>
</reference>
<keyword evidence="2" id="KW-0472">Membrane</keyword>
<protein>
    <submittedName>
        <fullName evidence="3">Uncharacterized protein</fullName>
    </submittedName>
</protein>
<feature type="transmembrane region" description="Helical" evidence="2">
    <location>
        <begin position="167"/>
        <end position="188"/>
    </location>
</feature>
<accession>A0A6N9H492</accession>
<dbReference type="Gene3D" id="1.20.120.20">
    <property type="entry name" value="Apolipoprotein"/>
    <property type="match status" value="1"/>
</dbReference>
<dbReference type="RefSeq" id="WP_160952040.1">
    <property type="nucleotide sequence ID" value="NZ_WWEQ01000002.1"/>
</dbReference>
<evidence type="ECO:0000256" key="1">
    <source>
        <dbReference type="SAM" id="MobiDB-lite"/>
    </source>
</evidence>
<organism evidence="3 4">
    <name type="scientific">Brevibacterium rongguiense</name>
    <dbReference type="NCBI Taxonomy" id="2695267"/>
    <lineage>
        <taxon>Bacteria</taxon>
        <taxon>Bacillati</taxon>
        <taxon>Actinomycetota</taxon>
        <taxon>Actinomycetes</taxon>
        <taxon>Micrococcales</taxon>
        <taxon>Brevibacteriaceae</taxon>
        <taxon>Brevibacterium</taxon>
    </lineage>
</organism>
<feature type="region of interest" description="Disordered" evidence="1">
    <location>
        <begin position="198"/>
        <end position="294"/>
    </location>
</feature>
<sequence>MFKKKAQPKKKADRLLKDVNHAAANVGDAVREGTAPYLERANELLHEGGEALAPKLREASEYLQHTADRVRPRLEELGERVEAKSREGLKDARRSFDKTADEAAGRASKYLGDASDALGSAKTPAAVAVLAEKLTGDKKAAKKAQKNLAKRGRALAKQTKPKSKAGFGMWLFWILLTGAVGGIGYYIWKKAQPVEDPWSTPLPGNRPADARPVGSTPRSEQGAAATAPVVSEVPVPEAATSATTDQDADLATGDEATAVIAESETDSLDSELDREQFLEDNDDSMFEEVDKPKH</sequence>
<comment type="caution">
    <text evidence="3">The sequence shown here is derived from an EMBL/GenBank/DDBJ whole genome shotgun (WGS) entry which is preliminary data.</text>
</comment>
<dbReference type="SUPFAM" id="SSF58113">
    <property type="entry name" value="Apolipoprotein A-I"/>
    <property type="match status" value="1"/>
</dbReference>
<evidence type="ECO:0000313" key="4">
    <source>
        <dbReference type="Proteomes" id="UP000469215"/>
    </source>
</evidence>
<name>A0A6N9H492_9MICO</name>
<keyword evidence="4" id="KW-1185">Reference proteome</keyword>
<evidence type="ECO:0000313" key="3">
    <source>
        <dbReference type="EMBL" id="MYM18576.1"/>
    </source>
</evidence>
<feature type="compositionally biased region" description="Low complexity" evidence="1">
    <location>
        <begin position="223"/>
        <end position="254"/>
    </location>
</feature>
<gene>
    <name evidence="3" type="ORF">GSY69_00920</name>
</gene>
<feature type="compositionally biased region" description="Acidic residues" evidence="1">
    <location>
        <begin position="278"/>
        <end position="287"/>
    </location>
</feature>
<keyword evidence="2" id="KW-0812">Transmembrane</keyword>
<keyword evidence="2" id="KW-1133">Transmembrane helix</keyword>